<keyword evidence="2" id="KW-0472">Membrane</keyword>
<name>A0A2Z4YSX5_RHILE</name>
<dbReference type="AlphaFoldDB" id="A0A2Z4YSX5"/>
<gene>
    <name evidence="3" type="ORF">DLJ82_5692</name>
</gene>
<dbReference type="Proteomes" id="UP000251166">
    <property type="component" value="Plasmid unnamed1"/>
</dbReference>
<evidence type="ECO:0000256" key="1">
    <source>
        <dbReference type="SAM" id="MobiDB-lite"/>
    </source>
</evidence>
<dbReference type="EMBL" id="CP030761">
    <property type="protein sequence ID" value="AXA43253.1"/>
    <property type="molecule type" value="Genomic_DNA"/>
</dbReference>
<evidence type="ECO:0000313" key="4">
    <source>
        <dbReference type="Proteomes" id="UP000251166"/>
    </source>
</evidence>
<protein>
    <submittedName>
        <fullName evidence="3">Uncharacterized protein</fullName>
    </submittedName>
</protein>
<accession>A0A2Z4YSX5</accession>
<reference evidence="3 4" key="1">
    <citation type="submission" date="2018-07" db="EMBL/GenBank/DDBJ databases">
        <title>Rhizobium leguminosarum strain:ATCC 14479 Genome sequencing and assembly.</title>
        <authorList>
            <person name="Chakraborty R."/>
        </authorList>
    </citation>
    <scope>NUCLEOTIDE SEQUENCE [LARGE SCALE GENOMIC DNA]</scope>
    <source>
        <strain evidence="3 4">ATCC 14479</strain>
        <plasmid evidence="4">Plasmid unnamed1</plasmid>
    </source>
</reference>
<keyword evidence="3" id="KW-0614">Plasmid</keyword>
<feature type="transmembrane region" description="Helical" evidence="2">
    <location>
        <begin position="83"/>
        <end position="108"/>
    </location>
</feature>
<sequence length="158" mass="17085">MRDHPDGPTGESAIACLRLVGEPVRGTGSDGSVSNQRPPPKKQRWGKSKTVLSETAGSRVRVKQHSERCLQREERNADEDAELWRCGIAAVVLLSIVAMLSLAVFSMITKLVPTSSSCHGMACALTGAGSARRFSIIRIAVWSLVTGPHCFRRNWSAG</sequence>
<feature type="region of interest" description="Disordered" evidence="1">
    <location>
        <begin position="23"/>
        <end position="57"/>
    </location>
</feature>
<proteinExistence type="predicted"/>
<geneLocation type="plasmid" evidence="3 4">
    <name>unnamed1</name>
</geneLocation>
<keyword evidence="2" id="KW-0812">Transmembrane</keyword>
<organism evidence="3 4">
    <name type="scientific">Rhizobium leguminosarum</name>
    <dbReference type="NCBI Taxonomy" id="384"/>
    <lineage>
        <taxon>Bacteria</taxon>
        <taxon>Pseudomonadati</taxon>
        <taxon>Pseudomonadota</taxon>
        <taxon>Alphaproteobacteria</taxon>
        <taxon>Hyphomicrobiales</taxon>
        <taxon>Rhizobiaceae</taxon>
        <taxon>Rhizobium/Agrobacterium group</taxon>
        <taxon>Rhizobium</taxon>
    </lineage>
</organism>
<keyword evidence="2" id="KW-1133">Transmembrane helix</keyword>
<evidence type="ECO:0000256" key="2">
    <source>
        <dbReference type="SAM" id="Phobius"/>
    </source>
</evidence>
<evidence type="ECO:0000313" key="3">
    <source>
        <dbReference type="EMBL" id="AXA43253.1"/>
    </source>
</evidence>